<organism evidence="8 9">
    <name type="scientific">Streptomyces longwoodensis</name>
    <dbReference type="NCBI Taxonomy" id="68231"/>
    <lineage>
        <taxon>Bacteria</taxon>
        <taxon>Bacillati</taxon>
        <taxon>Actinomycetota</taxon>
        <taxon>Actinomycetes</taxon>
        <taxon>Kitasatosporales</taxon>
        <taxon>Streptomycetaceae</taxon>
        <taxon>Streptomyces</taxon>
    </lineage>
</organism>
<dbReference type="InterPro" id="IPR036388">
    <property type="entry name" value="WH-like_DNA-bd_sf"/>
</dbReference>
<dbReference type="SUPFAM" id="SSF54427">
    <property type="entry name" value="NTF2-like"/>
    <property type="match status" value="1"/>
</dbReference>
<dbReference type="SUPFAM" id="SSF88946">
    <property type="entry name" value="Sigma2 domain of RNA polymerase sigma factors"/>
    <property type="match status" value="1"/>
</dbReference>
<evidence type="ECO:0000256" key="1">
    <source>
        <dbReference type="ARBA" id="ARBA00010641"/>
    </source>
</evidence>
<dbReference type="GO" id="GO:0006352">
    <property type="term" value="P:DNA-templated transcription initiation"/>
    <property type="evidence" value="ECO:0007669"/>
    <property type="project" value="InterPro"/>
</dbReference>
<gene>
    <name evidence="8" type="ORF">AQJ30_23390</name>
</gene>
<dbReference type="RefSeq" id="WP_067237432.1">
    <property type="nucleotide sequence ID" value="NZ_JBIVKK010000021.1"/>
</dbReference>
<keyword evidence="4" id="KW-0731">Sigma factor</keyword>
<dbReference type="Proteomes" id="UP000053271">
    <property type="component" value="Unassembled WGS sequence"/>
</dbReference>
<feature type="domain" description="RNA polymerase sigma-70 region 2" evidence="6">
    <location>
        <begin position="7"/>
        <end position="69"/>
    </location>
</feature>
<dbReference type="InterPro" id="IPR032710">
    <property type="entry name" value="NTF2-like_dom_sf"/>
</dbReference>
<dbReference type="InterPro" id="IPR013249">
    <property type="entry name" value="RNA_pol_sigma70_r4_t2"/>
</dbReference>
<dbReference type="Pfam" id="PF04542">
    <property type="entry name" value="Sigma70_r2"/>
    <property type="match status" value="1"/>
</dbReference>
<dbReference type="AlphaFoldDB" id="A0A101QT84"/>
<dbReference type="InterPro" id="IPR013324">
    <property type="entry name" value="RNA_pol_sigma_r3/r4-like"/>
</dbReference>
<dbReference type="GeneID" id="91427561"/>
<evidence type="ECO:0000256" key="3">
    <source>
        <dbReference type="ARBA" id="ARBA00023015"/>
    </source>
</evidence>
<evidence type="ECO:0000259" key="6">
    <source>
        <dbReference type="Pfam" id="PF04542"/>
    </source>
</evidence>
<dbReference type="Pfam" id="PF08281">
    <property type="entry name" value="Sigma70_r4_2"/>
    <property type="match status" value="1"/>
</dbReference>
<feature type="domain" description="RNA polymerase sigma factor 70 region 4 type 2" evidence="7">
    <location>
        <begin position="96"/>
        <end position="138"/>
    </location>
</feature>
<evidence type="ECO:0000256" key="2">
    <source>
        <dbReference type="ARBA" id="ARBA00011344"/>
    </source>
</evidence>
<evidence type="ECO:0000313" key="8">
    <source>
        <dbReference type="EMBL" id="KUN35650.1"/>
    </source>
</evidence>
<proteinExistence type="inferred from homology"/>
<dbReference type="EMBL" id="LMWS01000031">
    <property type="protein sequence ID" value="KUN35650.1"/>
    <property type="molecule type" value="Genomic_DNA"/>
</dbReference>
<protein>
    <submittedName>
        <fullName evidence="8">Uncharacterized protein</fullName>
    </submittedName>
</protein>
<comment type="caution">
    <text evidence="8">The sequence shown here is derived from an EMBL/GenBank/DDBJ whole genome shotgun (WGS) entry which is preliminary data.</text>
</comment>
<dbReference type="PANTHER" id="PTHR30173:SF36">
    <property type="entry name" value="ECF RNA POLYMERASE SIGMA FACTOR SIGJ"/>
    <property type="match status" value="1"/>
</dbReference>
<dbReference type="GO" id="GO:0016987">
    <property type="term" value="F:sigma factor activity"/>
    <property type="evidence" value="ECO:0007669"/>
    <property type="project" value="UniProtKB-KW"/>
</dbReference>
<comment type="subunit">
    <text evidence="2">Interacts transiently with the RNA polymerase catalytic core formed by RpoA, RpoB, RpoC and RpoZ (2 alpha, 1 beta, 1 beta' and 1 omega subunit) to form the RNA polymerase holoenzyme that can initiate transcription.</text>
</comment>
<sequence>MSRIEEFEKARPLLLSIAHRMLSSARQAEAAVHQAWLHYEASPEQPVSGRAFLTTALTDICLDALRRAHARQERAARTAQLPPRREGEVPHAGAAALALLQQLGPTERAVFILREVLHCTPAQTAAIVGCPEAACHRTAATAARTADGTTVPSWPRRIIGADHIARVFAAIVPALDHVGVTLAPQQVGGHPGAVFRDRHGTVLSTLAFDVRDGRIQTIHWATGPHLSTDTPAQT</sequence>
<dbReference type="SUPFAM" id="SSF88659">
    <property type="entry name" value="Sigma3 and sigma4 domains of RNA polymerase sigma factors"/>
    <property type="match status" value="1"/>
</dbReference>
<keyword evidence="5" id="KW-0804">Transcription</keyword>
<keyword evidence="9" id="KW-1185">Reference proteome</keyword>
<accession>A0A101QT84</accession>
<dbReference type="PANTHER" id="PTHR30173">
    <property type="entry name" value="SIGMA 19 FACTOR"/>
    <property type="match status" value="1"/>
</dbReference>
<dbReference type="InterPro" id="IPR013325">
    <property type="entry name" value="RNA_pol_sigma_r2"/>
</dbReference>
<evidence type="ECO:0000256" key="4">
    <source>
        <dbReference type="ARBA" id="ARBA00023082"/>
    </source>
</evidence>
<keyword evidence="3" id="KW-0805">Transcription regulation</keyword>
<dbReference type="Gene3D" id="1.10.10.10">
    <property type="entry name" value="Winged helix-like DNA-binding domain superfamily/Winged helix DNA-binding domain"/>
    <property type="match status" value="1"/>
</dbReference>
<evidence type="ECO:0000259" key="7">
    <source>
        <dbReference type="Pfam" id="PF08281"/>
    </source>
</evidence>
<dbReference type="GO" id="GO:0003677">
    <property type="term" value="F:DNA binding"/>
    <property type="evidence" value="ECO:0007669"/>
    <property type="project" value="InterPro"/>
</dbReference>
<dbReference type="InterPro" id="IPR007627">
    <property type="entry name" value="RNA_pol_sigma70_r2"/>
</dbReference>
<evidence type="ECO:0000313" key="9">
    <source>
        <dbReference type="Proteomes" id="UP000053271"/>
    </source>
</evidence>
<name>A0A101QT84_9ACTN</name>
<evidence type="ECO:0000256" key="5">
    <source>
        <dbReference type="ARBA" id="ARBA00023163"/>
    </source>
</evidence>
<reference evidence="8 9" key="1">
    <citation type="submission" date="2015-10" db="EMBL/GenBank/DDBJ databases">
        <title>Draft genome sequence of Streptomyces longwoodensis DSM 41677, type strain for the species Streptomyces longwoodensis.</title>
        <authorList>
            <person name="Ruckert C."/>
            <person name="Winkler A."/>
            <person name="Kalinowski J."/>
            <person name="Kampfer P."/>
            <person name="Glaeser S."/>
        </authorList>
    </citation>
    <scope>NUCLEOTIDE SEQUENCE [LARGE SCALE GENOMIC DNA]</scope>
    <source>
        <strain evidence="8 9">DSM 41677</strain>
    </source>
</reference>
<dbReference type="InterPro" id="IPR052704">
    <property type="entry name" value="ECF_Sigma-70_Domain"/>
</dbReference>
<dbReference type="STRING" id="68231.AQJ30_23390"/>
<comment type="similarity">
    <text evidence="1">Belongs to the sigma-70 factor family. ECF subfamily.</text>
</comment>